<comment type="caution">
    <text evidence="1">The sequence shown here is derived from an EMBL/GenBank/DDBJ whole genome shotgun (WGS) entry which is preliminary data.</text>
</comment>
<sequence>MDSSLWPLVQELRLLASGVKTFDPISQSLFHLHAYLIVIFGDIPAIAMIMRMKGANGISPCRICNIKAVRGGGSNTYYLPLRRDTIPDADPKCYDPSALPIRNHDELMAQAVEVDNARNNAMRERLAKQYGIKGTPILSSISSILFPASFPFDFMHVIWENLIPNLILLWTGAFKDLDHQDQDYVMEPHVWNDIGVATAAAKTTIPSAFGAPVPNIATHRSQMTSEMYSNWTLFIAPVVLRDRFKKDKYYKHFMRLVDLLKRCLAFEFTAEDIVNIDEGFQKWVRDYERFYYQYEPRRLATCPLTLHALLHIAWGIKVAGPVWTYWAYPMERHCNTLLPSIRSRRHPYASINAFVVATAQLDQICLTYNLYKELSLSLLREDEETASIHIMTHNSYPSYKLYPPKRVELISPPLRAKIYSTLATRFNMTLTTIQAVISLDQPILQFGKVVRLEGDRMMADDLSQSREDTRDATYIKARNIFA</sequence>
<accession>A0A8H7F9R0</accession>
<protein>
    <submittedName>
        <fullName evidence="1">Uncharacterized protein</fullName>
    </submittedName>
</protein>
<reference evidence="1 2" key="1">
    <citation type="journal article" name="Sci. Rep.">
        <title>Telomere-to-telomere assembled and centromere annotated genomes of the two main subspecies of the button mushroom Agaricus bisporus reveal especially polymorphic chromosome ends.</title>
        <authorList>
            <person name="Sonnenberg A.S.M."/>
            <person name="Sedaghat-Telgerd N."/>
            <person name="Lavrijssen B."/>
            <person name="Ohm R.A."/>
            <person name="Hendrickx P.M."/>
            <person name="Scholtmeijer K."/>
            <person name="Baars J.J.P."/>
            <person name="van Peer A."/>
        </authorList>
    </citation>
    <scope>NUCLEOTIDE SEQUENCE [LARGE SCALE GENOMIC DNA]</scope>
    <source>
        <strain evidence="1 2">H119_p4</strain>
    </source>
</reference>
<dbReference type="PANTHER" id="PTHR46579:SF1">
    <property type="entry name" value="F5_8 TYPE C DOMAIN-CONTAINING PROTEIN"/>
    <property type="match status" value="1"/>
</dbReference>
<dbReference type="AlphaFoldDB" id="A0A8H7F9R0"/>
<dbReference type="Proteomes" id="UP000629468">
    <property type="component" value="Unassembled WGS sequence"/>
</dbReference>
<organism evidence="1 2">
    <name type="scientific">Agaricus bisporus var. burnettii</name>
    <dbReference type="NCBI Taxonomy" id="192524"/>
    <lineage>
        <taxon>Eukaryota</taxon>
        <taxon>Fungi</taxon>
        <taxon>Dikarya</taxon>
        <taxon>Basidiomycota</taxon>
        <taxon>Agaricomycotina</taxon>
        <taxon>Agaricomycetes</taxon>
        <taxon>Agaricomycetidae</taxon>
        <taxon>Agaricales</taxon>
        <taxon>Agaricineae</taxon>
        <taxon>Agaricaceae</taxon>
        <taxon>Agaricus</taxon>
    </lineage>
</organism>
<proteinExistence type="predicted"/>
<name>A0A8H7F9R0_AGABI</name>
<dbReference type="PANTHER" id="PTHR46579">
    <property type="entry name" value="F5/8 TYPE C DOMAIN-CONTAINING PROTEIN-RELATED"/>
    <property type="match status" value="1"/>
</dbReference>
<evidence type="ECO:0000313" key="1">
    <source>
        <dbReference type="EMBL" id="KAF7783322.1"/>
    </source>
</evidence>
<gene>
    <name evidence="1" type="ORF">Agabi119p4_2698</name>
</gene>
<evidence type="ECO:0000313" key="2">
    <source>
        <dbReference type="Proteomes" id="UP000629468"/>
    </source>
</evidence>
<dbReference type="EMBL" id="JABXXO010000003">
    <property type="protein sequence ID" value="KAF7783322.1"/>
    <property type="molecule type" value="Genomic_DNA"/>
</dbReference>